<reference evidence="6" key="1">
    <citation type="submission" date="2018-05" db="EMBL/GenBank/DDBJ databases">
        <title>Whole genome of Theropithecus gelada.</title>
        <authorList>
            <person name="Chiou K.L."/>
            <person name="Snyder-Mackler N."/>
        </authorList>
    </citation>
    <scope>NUCLEOTIDE SEQUENCE [LARGE SCALE GENOMIC DNA]</scope>
</reference>
<dbReference type="AlphaFoldDB" id="A0A8D2EG95"/>
<evidence type="ECO:0000256" key="1">
    <source>
        <dbReference type="ARBA" id="ARBA00004236"/>
    </source>
</evidence>
<proteinExistence type="predicted"/>
<accession>A0A8D2EG95</accession>
<evidence type="ECO:0000313" key="7">
    <source>
        <dbReference type="Proteomes" id="UP000694411"/>
    </source>
</evidence>
<dbReference type="PANTHER" id="PTHR47219:SF25">
    <property type="entry name" value="RAB-GAP TBC DOMAIN-CONTAINING PROTEIN"/>
    <property type="match status" value="1"/>
</dbReference>
<sequence length="376" mass="44039">MEIAEDADSLRTQERYNIIMNYEKGHRAGLLEDMGPKPVRIYNNIDRFGIVHETELPPATAREVKQMRREITRKSKWMEMLGQWETYKNSKKLIDRVYKGIPMNIRRQVWSVLLNIQEVKSKNPRTYKVMKEMGKRSSEHIHQIDQDVRASLRTHILFRDRYGAKQRELFYILLAYSEYNPEVGYCRDLSPIAALFLLYLPEEDAFWALVQLLASERHSLQGFHSSNGGTVQRLQDHQEHVVPTSQHKTMWHLDKEGLCAQDSSLGWLLQMLNDGISLGLILRLWDVYLLEGEQVLMPMTSIVFKVQRKRLMKTSRSGLWARFRNQFFHTWELDDDSVLKHLRTSTKKLTRKQGDLPPPGGLQCHVPSHVTLWGSQ</sequence>
<dbReference type="Ensembl" id="ENSTGET00000009650.1">
    <property type="protein sequence ID" value="ENSTGEP00000008020.1"/>
    <property type="gene ID" value="ENSTGEG00000006566.1"/>
</dbReference>
<evidence type="ECO:0000313" key="6">
    <source>
        <dbReference type="Ensembl" id="ENSTGEP00000008020.1"/>
    </source>
</evidence>
<dbReference type="PROSITE" id="PS50086">
    <property type="entry name" value="TBC_RABGAP"/>
    <property type="match status" value="1"/>
</dbReference>
<dbReference type="InterPro" id="IPR050302">
    <property type="entry name" value="Rab_GAP_TBC_domain"/>
</dbReference>
<dbReference type="GO" id="GO:0005096">
    <property type="term" value="F:GTPase activator activity"/>
    <property type="evidence" value="ECO:0007669"/>
    <property type="project" value="TreeGrafter"/>
</dbReference>
<feature type="domain" description="Rab-GAP TBC" evidence="5">
    <location>
        <begin position="100"/>
        <end position="292"/>
    </location>
</feature>
<keyword evidence="2" id="KW-1003">Cell membrane</keyword>
<dbReference type="Pfam" id="PF00566">
    <property type="entry name" value="RabGAP-TBC"/>
    <property type="match status" value="1"/>
</dbReference>
<dbReference type="GO" id="GO:0005768">
    <property type="term" value="C:endosome"/>
    <property type="evidence" value="ECO:0007669"/>
    <property type="project" value="UniProtKB-ARBA"/>
</dbReference>
<evidence type="ECO:0000256" key="4">
    <source>
        <dbReference type="ARBA" id="ARBA00023136"/>
    </source>
</evidence>
<organism evidence="6 7">
    <name type="scientific">Theropithecus gelada</name>
    <name type="common">Gelada baboon</name>
    <dbReference type="NCBI Taxonomy" id="9565"/>
    <lineage>
        <taxon>Eukaryota</taxon>
        <taxon>Metazoa</taxon>
        <taxon>Chordata</taxon>
        <taxon>Craniata</taxon>
        <taxon>Vertebrata</taxon>
        <taxon>Euteleostomi</taxon>
        <taxon>Mammalia</taxon>
        <taxon>Eutheria</taxon>
        <taxon>Euarchontoglires</taxon>
        <taxon>Primates</taxon>
        <taxon>Haplorrhini</taxon>
        <taxon>Catarrhini</taxon>
        <taxon>Cercopithecidae</taxon>
        <taxon>Cercopithecinae</taxon>
        <taxon>Theropithecus</taxon>
    </lineage>
</organism>
<keyword evidence="7" id="KW-1185">Reference proteome</keyword>
<protein>
    <recommendedName>
        <fullName evidence="5">Rab-GAP TBC domain-containing protein</fullName>
    </recommendedName>
</protein>
<reference evidence="6" key="3">
    <citation type="submission" date="2025-09" db="UniProtKB">
        <authorList>
            <consortium name="Ensembl"/>
        </authorList>
    </citation>
    <scope>IDENTIFICATION</scope>
</reference>
<evidence type="ECO:0000256" key="2">
    <source>
        <dbReference type="ARBA" id="ARBA00022475"/>
    </source>
</evidence>
<keyword evidence="3" id="KW-0832">Ubl conjugation</keyword>
<dbReference type="SUPFAM" id="SSF47923">
    <property type="entry name" value="Ypt/Rab-GAP domain of gyp1p"/>
    <property type="match status" value="2"/>
</dbReference>
<dbReference type="FunFam" id="1.10.8.270:FF:000016">
    <property type="entry name" value="TBC1 domain family member 2A"/>
    <property type="match status" value="1"/>
</dbReference>
<dbReference type="Gene3D" id="1.10.8.270">
    <property type="entry name" value="putative rabgap domain of human tbc1 domain family member 14 like domains"/>
    <property type="match status" value="1"/>
</dbReference>
<dbReference type="SMART" id="SM00164">
    <property type="entry name" value="TBC"/>
    <property type="match status" value="1"/>
</dbReference>
<comment type="subcellular location">
    <subcellularLocation>
        <location evidence="1">Cell membrane</location>
    </subcellularLocation>
</comment>
<dbReference type="Gene3D" id="1.10.10.750">
    <property type="entry name" value="Ypt/Rab-GAP domain of gyp1p, domain 1"/>
    <property type="match status" value="1"/>
</dbReference>
<reference evidence="6" key="2">
    <citation type="submission" date="2025-08" db="UniProtKB">
        <authorList>
            <consortium name="Ensembl"/>
        </authorList>
    </citation>
    <scope>IDENTIFICATION</scope>
</reference>
<dbReference type="Gene3D" id="1.10.472.80">
    <property type="entry name" value="Ypt/Rab-GAP domain of gyp1p, domain 3"/>
    <property type="match status" value="1"/>
</dbReference>
<dbReference type="GO" id="GO:0005886">
    <property type="term" value="C:plasma membrane"/>
    <property type="evidence" value="ECO:0007669"/>
    <property type="project" value="UniProtKB-SubCell"/>
</dbReference>
<evidence type="ECO:0000256" key="3">
    <source>
        <dbReference type="ARBA" id="ARBA00022843"/>
    </source>
</evidence>
<dbReference type="FunFam" id="1.10.10.750:FF:000001">
    <property type="entry name" value="TBC1 domain family member 10A"/>
    <property type="match status" value="1"/>
</dbReference>
<name>A0A8D2EG95_THEGE</name>
<evidence type="ECO:0000259" key="5">
    <source>
        <dbReference type="PROSITE" id="PS50086"/>
    </source>
</evidence>
<dbReference type="Proteomes" id="UP000694411">
    <property type="component" value="Chromosome 16"/>
</dbReference>
<dbReference type="InterPro" id="IPR000195">
    <property type="entry name" value="Rab-GAP-TBC_dom"/>
</dbReference>
<dbReference type="InterPro" id="IPR035969">
    <property type="entry name" value="Rab-GAP_TBC_sf"/>
</dbReference>
<dbReference type="GO" id="GO:0031267">
    <property type="term" value="F:small GTPase binding"/>
    <property type="evidence" value="ECO:0007669"/>
    <property type="project" value="TreeGrafter"/>
</dbReference>
<dbReference type="PANTHER" id="PTHR47219">
    <property type="entry name" value="RAB GTPASE-ACTIVATING PROTEIN 1-LIKE"/>
    <property type="match status" value="1"/>
</dbReference>
<dbReference type="FunFam" id="1.10.472.80:FF:000058">
    <property type="entry name" value="Ubiquitin specific peptidase 6"/>
    <property type="match status" value="1"/>
</dbReference>
<keyword evidence="4" id="KW-0472">Membrane</keyword>